<dbReference type="AlphaFoldDB" id="A0A4Z1NK39"/>
<keyword evidence="2" id="KW-1185">Reference proteome</keyword>
<proteinExistence type="predicted"/>
<evidence type="ECO:0000313" key="2">
    <source>
        <dbReference type="Proteomes" id="UP000298493"/>
    </source>
</evidence>
<organism evidence="1 2">
    <name type="scientific">Venturia nashicola</name>
    <dbReference type="NCBI Taxonomy" id="86259"/>
    <lineage>
        <taxon>Eukaryota</taxon>
        <taxon>Fungi</taxon>
        <taxon>Dikarya</taxon>
        <taxon>Ascomycota</taxon>
        <taxon>Pezizomycotina</taxon>
        <taxon>Dothideomycetes</taxon>
        <taxon>Pleosporomycetidae</taxon>
        <taxon>Venturiales</taxon>
        <taxon>Venturiaceae</taxon>
        <taxon>Venturia</taxon>
    </lineage>
</organism>
<protein>
    <submittedName>
        <fullName evidence="1">Uncharacterized protein</fullName>
    </submittedName>
</protein>
<dbReference type="Proteomes" id="UP000298493">
    <property type="component" value="Unassembled WGS sequence"/>
</dbReference>
<gene>
    <name evidence="1" type="ORF">E6O75_ATG08374</name>
</gene>
<reference evidence="1 2" key="1">
    <citation type="submission" date="2019-04" db="EMBL/GenBank/DDBJ databases">
        <title>High contiguity whole genome sequence and gene annotation resource for two Venturia nashicola isolates.</title>
        <authorList>
            <person name="Prokchorchik M."/>
            <person name="Won K."/>
            <person name="Lee Y."/>
            <person name="Choi E.D."/>
            <person name="Segonzac C."/>
            <person name="Sohn K.H."/>
        </authorList>
    </citation>
    <scope>NUCLEOTIDE SEQUENCE [LARGE SCALE GENOMIC DNA]</scope>
    <source>
        <strain evidence="1 2">PRI2</strain>
    </source>
</reference>
<accession>A0A4Z1NK39</accession>
<sequence length="68" mass="7877">MFQPQNLVSSVWNLVCHWYHRDKIQGQDTLPEEHVDCQDINTILVGFISSFETANGFVFGQKRLRAPN</sequence>
<name>A0A4Z1NK39_9PEZI</name>
<evidence type="ECO:0000313" key="1">
    <source>
        <dbReference type="EMBL" id="TID15121.1"/>
    </source>
</evidence>
<comment type="caution">
    <text evidence="1">The sequence shown here is derived from an EMBL/GenBank/DDBJ whole genome shotgun (WGS) entry which is preliminary data.</text>
</comment>
<dbReference type="EMBL" id="SNSC02000021">
    <property type="protein sequence ID" value="TID15121.1"/>
    <property type="molecule type" value="Genomic_DNA"/>
</dbReference>